<reference evidence="1 2" key="1">
    <citation type="submission" date="2017-09" db="EMBL/GenBank/DDBJ databases">
        <title>Reassesment of A. cryaerophilus.</title>
        <authorList>
            <person name="Perez-Cataluna A."/>
            <person name="Collado L."/>
            <person name="Salgado O."/>
            <person name="Lefinanco V."/>
            <person name="Figueras M.J."/>
        </authorList>
    </citation>
    <scope>NUCLEOTIDE SEQUENCE [LARGE SCALE GENOMIC DNA]</scope>
    <source>
        <strain evidence="1 2">LMG 10210</strain>
    </source>
</reference>
<dbReference type="AlphaFoldDB" id="A0A2S9T4C3"/>
<dbReference type="EMBL" id="NXGE01000007">
    <property type="protein sequence ID" value="PRM93682.1"/>
    <property type="molecule type" value="Genomic_DNA"/>
</dbReference>
<proteinExistence type="predicted"/>
<protein>
    <recommendedName>
        <fullName evidence="3">ATP-binding protein</fullName>
    </recommendedName>
</protein>
<evidence type="ECO:0000313" key="2">
    <source>
        <dbReference type="Proteomes" id="UP000238281"/>
    </source>
</evidence>
<dbReference type="Pfam" id="PF13589">
    <property type="entry name" value="HATPase_c_3"/>
    <property type="match status" value="1"/>
</dbReference>
<dbReference type="Proteomes" id="UP000238281">
    <property type="component" value="Unassembled WGS sequence"/>
</dbReference>
<organism evidence="1 2">
    <name type="scientific">Aliarcobacter cryaerophilus</name>
    <dbReference type="NCBI Taxonomy" id="28198"/>
    <lineage>
        <taxon>Bacteria</taxon>
        <taxon>Pseudomonadati</taxon>
        <taxon>Campylobacterota</taxon>
        <taxon>Epsilonproteobacteria</taxon>
        <taxon>Campylobacterales</taxon>
        <taxon>Arcobacteraceae</taxon>
        <taxon>Aliarcobacter</taxon>
    </lineage>
</organism>
<evidence type="ECO:0000313" key="1">
    <source>
        <dbReference type="EMBL" id="PRM93682.1"/>
    </source>
</evidence>
<evidence type="ECO:0008006" key="3">
    <source>
        <dbReference type="Google" id="ProtNLM"/>
    </source>
</evidence>
<name>A0A2S9T4C3_9BACT</name>
<dbReference type="RefSeq" id="WP_105915934.1">
    <property type="nucleotide sequence ID" value="NZ_NXGE01000007.1"/>
</dbReference>
<sequence>MIQNFHADTNLFKILSEETYKDIYQPFVELISNSYDADASRVDIRISLSSENSDERLITIEDNGHGMNSEDLKNRFFNISVSEQPIMSIKGRRRKGNKGIGRLSGFKIGKNLKYTIIKQNQEFNFELSHKKIKELKNINDISIEINSQKTKKTSGVTIVIREISHLDIPIDTLKQKLLSNFNTNEDFQIFINGNKLEQMEIKGDKKEFEININGKNLNGWIINSPDKLKNYGIQLKYNERAIGDVITPKLSKELIEHFYGEIDLSDLENIDFSASWDSLLDNDFEKQIKEEIKKILSKEIENSIIINVDEEFKKSMLIPEYKHRIESLPKFSQKAAEKTIKDAIRTIKYSDKDLMKTIVELSIKAYEQNEVYEILNKINNAKKEDITKLAIVFKKWGIKEIADILTLVQQRLQIIDAFETIINDDKTLELQGTHKFLADNMWIIDERYEWFYSNKTLSTISHEILDSRYKGQNKDKRPDLFIKISQGTILRDEYLILELKKPKNDITFEDKAQGERYAQVISQKCTKPSYFNVYIVGSNYETGIQRETLAGNVRTIAISYHELVNEAKIRMQYIYENLKENEEYIQKELYSFDKDL</sequence>
<dbReference type="InterPro" id="IPR036890">
    <property type="entry name" value="HATPase_C_sf"/>
</dbReference>
<accession>A0A2S9T4C3</accession>
<dbReference type="Gene3D" id="3.30.565.10">
    <property type="entry name" value="Histidine kinase-like ATPase, C-terminal domain"/>
    <property type="match status" value="1"/>
</dbReference>
<gene>
    <name evidence="1" type="ORF">CJ673_09415</name>
</gene>
<comment type="caution">
    <text evidence="1">The sequence shown here is derived from an EMBL/GenBank/DDBJ whole genome shotgun (WGS) entry which is preliminary data.</text>
</comment>
<dbReference type="SUPFAM" id="SSF55874">
    <property type="entry name" value="ATPase domain of HSP90 chaperone/DNA topoisomerase II/histidine kinase"/>
    <property type="match status" value="1"/>
</dbReference>